<dbReference type="AlphaFoldDB" id="A0A3N5C6Q0"/>
<evidence type="ECO:0000256" key="6">
    <source>
        <dbReference type="ARBA" id="ARBA00022989"/>
    </source>
</evidence>
<dbReference type="PANTHER" id="PTHR33392">
    <property type="entry name" value="POLYISOPRENYL-TEICHOIC ACID--PEPTIDOGLYCAN TEICHOIC ACID TRANSFERASE TAGU"/>
    <property type="match status" value="1"/>
</dbReference>
<feature type="domain" description="Cell envelope-related transcriptional attenuator" evidence="13">
    <location>
        <begin position="94"/>
        <end position="241"/>
    </location>
</feature>
<feature type="region of interest" description="Disordered" evidence="12">
    <location>
        <begin position="319"/>
        <end position="344"/>
    </location>
</feature>
<evidence type="ECO:0000256" key="4">
    <source>
        <dbReference type="ARBA" id="ARBA00022692"/>
    </source>
</evidence>
<keyword evidence="15" id="KW-1185">Reference proteome</keyword>
<evidence type="ECO:0000256" key="12">
    <source>
        <dbReference type="SAM" id="MobiDB-lite"/>
    </source>
</evidence>
<keyword evidence="3" id="KW-1003">Cell membrane</keyword>
<dbReference type="OrthoDB" id="9782542at2"/>
<dbReference type="NCBIfam" id="TIGR00350">
    <property type="entry name" value="lytR_cpsA_psr"/>
    <property type="match status" value="1"/>
</dbReference>
<evidence type="ECO:0000256" key="5">
    <source>
        <dbReference type="ARBA" id="ARBA00022968"/>
    </source>
</evidence>
<feature type="region of interest" description="Disordered" evidence="12">
    <location>
        <begin position="51"/>
        <end position="72"/>
    </location>
</feature>
<accession>A0A3N5C6Q0</accession>
<evidence type="ECO:0000256" key="7">
    <source>
        <dbReference type="ARBA" id="ARBA00023015"/>
    </source>
</evidence>
<keyword evidence="7" id="KW-0805">Transcription regulation</keyword>
<evidence type="ECO:0000313" key="14">
    <source>
        <dbReference type="EMBL" id="RPF52101.1"/>
    </source>
</evidence>
<dbReference type="Pfam" id="PF03816">
    <property type="entry name" value="LytR_cpsA_psr"/>
    <property type="match status" value="1"/>
</dbReference>
<evidence type="ECO:0000259" key="13">
    <source>
        <dbReference type="Pfam" id="PF03816"/>
    </source>
</evidence>
<dbReference type="InterPro" id="IPR050922">
    <property type="entry name" value="LytR/CpsA/Psr_CW_biosynth"/>
</dbReference>
<feature type="compositionally biased region" description="Low complexity" evidence="12">
    <location>
        <begin position="333"/>
        <end position="344"/>
    </location>
</feature>
<proteinExistence type="inferred from homology"/>
<keyword evidence="4" id="KW-0812">Transmembrane</keyword>
<keyword evidence="9" id="KW-0804">Transcription</keyword>
<keyword evidence="6" id="KW-1133">Transmembrane helix</keyword>
<dbReference type="PANTHER" id="PTHR33392:SF8">
    <property type="entry name" value="REGULATORY PROTEIN MSRR"/>
    <property type="match status" value="1"/>
</dbReference>
<comment type="subcellular location">
    <subcellularLocation>
        <location evidence="1">Cell membrane</location>
        <topology evidence="1">Single-pass type II membrane protein</topology>
    </subcellularLocation>
</comment>
<evidence type="ECO:0000256" key="1">
    <source>
        <dbReference type="ARBA" id="ARBA00004401"/>
    </source>
</evidence>
<evidence type="ECO:0000256" key="10">
    <source>
        <dbReference type="ARBA" id="ARBA00037178"/>
    </source>
</evidence>
<keyword evidence="5" id="KW-0735">Signal-anchor</keyword>
<reference evidence="14 15" key="1">
    <citation type="submission" date="2018-11" db="EMBL/GenBank/DDBJ databases">
        <title>Genomic Encyclopedia of Type Strains, Phase IV (KMG-IV): sequencing the most valuable type-strain genomes for metagenomic binning, comparative biology and taxonomic classification.</title>
        <authorList>
            <person name="Goeker M."/>
        </authorList>
    </citation>
    <scope>NUCLEOTIDE SEQUENCE [LARGE SCALE GENOMIC DNA]</scope>
    <source>
        <strain evidence="14 15">DSM 18090</strain>
    </source>
</reference>
<evidence type="ECO:0000256" key="8">
    <source>
        <dbReference type="ARBA" id="ARBA00023136"/>
    </source>
</evidence>
<dbReference type="GO" id="GO:0005886">
    <property type="term" value="C:plasma membrane"/>
    <property type="evidence" value="ECO:0007669"/>
    <property type="project" value="UniProtKB-SubCell"/>
</dbReference>
<comment type="function">
    <text evidence="10">Involved in SarA attenuation. Affects resistance to oxacillin and teicoplanin, as well as the synthesis of virulence factors.</text>
</comment>
<protein>
    <recommendedName>
        <fullName evidence="11">Regulatory protein MsrR</fullName>
    </recommendedName>
</protein>
<dbReference type="Gene3D" id="3.40.630.190">
    <property type="entry name" value="LCP protein"/>
    <property type="match status" value="1"/>
</dbReference>
<keyword evidence="8" id="KW-0472">Membrane</keyword>
<feature type="compositionally biased region" description="Basic and acidic residues" evidence="12">
    <location>
        <begin position="51"/>
        <end position="61"/>
    </location>
</feature>
<dbReference type="GO" id="GO:0071555">
    <property type="term" value="P:cell wall organization"/>
    <property type="evidence" value="ECO:0007669"/>
    <property type="project" value="UniProtKB-KW"/>
</dbReference>
<dbReference type="InterPro" id="IPR004474">
    <property type="entry name" value="LytR_CpsA_psr"/>
</dbReference>
<gene>
    <name evidence="14" type="ORF">EDC24_2091</name>
</gene>
<evidence type="ECO:0000313" key="15">
    <source>
        <dbReference type="Proteomes" id="UP000276443"/>
    </source>
</evidence>
<dbReference type="RefSeq" id="WP_124222248.1">
    <property type="nucleotide sequence ID" value="NZ_RKRF01000010.1"/>
</dbReference>
<comment type="caution">
    <text evidence="14">The sequence shown here is derived from an EMBL/GenBank/DDBJ whole genome shotgun (WGS) entry which is preliminary data.</text>
</comment>
<dbReference type="EMBL" id="RKRF01000010">
    <property type="protein sequence ID" value="RPF52101.1"/>
    <property type="molecule type" value="Genomic_DNA"/>
</dbReference>
<dbReference type="Proteomes" id="UP000276443">
    <property type="component" value="Unassembled WGS sequence"/>
</dbReference>
<sequence length="344" mass="39667">MVSKRTEKKKLKRKRKRKTILSVLLILFLSAIAFSVYEYWAGKNAAQEDMEKYRDEEKSEQYENEFTGDDEAPEDERTNVLILGEDYDRNGTSRTDTIMVGQYDKEHNRAKLVSIMRDTYVDIPGYGKNKINAAFAYGGPELLRKTIKQNFGIDLHYYAIVNFKGFESIVDTIAPDGVQIDVEKRMYYNAKDVYIDLYPGVQNLDGSQLLDYARYRNDYESDFGRVRRQQQVMSALKDEMLSFTSLIKLPRTIGTLQPYIDTNMKGDTIVSIATDFLKDTPDQIETMRIPMEGTYSNQTYSHAGAVLEINKVKNSNELQEFFENQPKEEDQTNESNNSDSSDQS</sequence>
<evidence type="ECO:0000256" key="2">
    <source>
        <dbReference type="ARBA" id="ARBA00006068"/>
    </source>
</evidence>
<comment type="similarity">
    <text evidence="2">Belongs to the LytR/CpsA/Psr (LCP) family.</text>
</comment>
<feature type="compositionally biased region" description="Acidic residues" evidence="12">
    <location>
        <begin position="62"/>
        <end position="72"/>
    </location>
</feature>
<evidence type="ECO:0000256" key="11">
    <source>
        <dbReference type="ARBA" id="ARBA00040752"/>
    </source>
</evidence>
<organism evidence="14 15">
    <name type="scientific">Aquisalibacillus elongatus</name>
    <dbReference type="NCBI Taxonomy" id="485577"/>
    <lineage>
        <taxon>Bacteria</taxon>
        <taxon>Bacillati</taxon>
        <taxon>Bacillota</taxon>
        <taxon>Bacilli</taxon>
        <taxon>Bacillales</taxon>
        <taxon>Bacillaceae</taxon>
        <taxon>Aquisalibacillus</taxon>
    </lineage>
</organism>
<evidence type="ECO:0000256" key="3">
    <source>
        <dbReference type="ARBA" id="ARBA00022475"/>
    </source>
</evidence>
<name>A0A3N5C6Q0_9BACI</name>
<evidence type="ECO:0000256" key="9">
    <source>
        <dbReference type="ARBA" id="ARBA00023163"/>
    </source>
</evidence>